<dbReference type="Proteomes" id="UP001562354">
    <property type="component" value="Unassembled WGS sequence"/>
</dbReference>
<gene>
    <name evidence="5" type="ORF">AAFC00_005590</name>
</gene>
<feature type="compositionally biased region" description="Basic residues" evidence="2">
    <location>
        <begin position="23"/>
        <end position="34"/>
    </location>
</feature>
<dbReference type="InterPro" id="IPR006768">
    <property type="entry name" value="Cwf19-like_C_dom-1"/>
</dbReference>
<dbReference type="Pfam" id="PF04676">
    <property type="entry name" value="CwfJ_C_2"/>
    <property type="match status" value="1"/>
</dbReference>
<comment type="similarity">
    <text evidence="1">Belongs to the CWF19 family.</text>
</comment>
<dbReference type="GeneID" id="95979289"/>
<feature type="domain" description="Cwf19-like C-terminal" evidence="4">
    <location>
        <begin position="494"/>
        <end position="617"/>
    </location>
</feature>
<evidence type="ECO:0000256" key="1">
    <source>
        <dbReference type="ARBA" id="ARBA00006795"/>
    </source>
</evidence>
<evidence type="ECO:0000313" key="6">
    <source>
        <dbReference type="Proteomes" id="UP001562354"/>
    </source>
</evidence>
<comment type="caution">
    <text evidence="5">The sequence shown here is derived from an EMBL/GenBank/DDBJ whole genome shotgun (WGS) entry which is preliminary data.</text>
</comment>
<feature type="compositionally biased region" description="Basic residues" evidence="2">
    <location>
        <begin position="78"/>
        <end position="95"/>
    </location>
</feature>
<dbReference type="InterPro" id="IPR040194">
    <property type="entry name" value="Cwf19-like"/>
</dbReference>
<evidence type="ECO:0000259" key="3">
    <source>
        <dbReference type="Pfam" id="PF04676"/>
    </source>
</evidence>
<evidence type="ECO:0000259" key="4">
    <source>
        <dbReference type="Pfam" id="PF04677"/>
    </source>
</evidence>
<dbReference type="SUPFAM" id="SSF54197">
    <property type="entry name" value="HIT-like"/>
    <property type="match status" value="1"/>
</dbReference>
<dbReference type="Pfam" id="PF04677">
    <property type="entry name" value="CwfJ_C_1"/>
    <property type="match status" value="1"/>
</dbReference>
<accession>A0ABR3PLJ7</accession>
<dbReference type="RefSeq" id="XP_069203224.1">
    <property type="nucleotide sequence ID" value="XM_069345397.1"/>
</dbReference>
<protein>
    <recommendedName>
        <fullName evidence="7">Cell cycle control protein cwf19</fullName>
    </recommendedName>
</protein>
<evidence type="ECO:0000256" key="2">
    <source>
        <dbReference type="SAM" id="MobiDB-lite"/>
    </source>
</evidence>
<dbReference type="Gene3D" id="3.30.428.10">
    <property type="entry name" value="HIT-like"/>
    <property type="match status" value="1"/>
</dbReference>
<evidence type="ECO:0008006" key="7">
    <source>
        <dbReference type="Google" id="ProtNLM"/>
    </source>
</evidence>
<evidence type="ECO:0000313" key="5">
    <source>
        <dbReference type="EMBL" id="KAL1306952.1"/>
    </source>
</evidence>
<dbReference type="PANTHER" id="PTHR12072">
    <property type="entry name" value="CWF19, CELL CYCLE CONTROL PROTEIN"/>
    <property type="match status" value="1"/>
</dbReference>
<feature type="compositionally biased region" description="Acidic residues" evidence="2">
    <location>
        <begin position="197"/>
        <end position="208"/>
    </location>
</feature>
<dbReference type="EMBL" id="JBFMKM010000004">
    <property type="protein sequence ID" value="KAL1306952.1"/>
    <property type="molecule type" value="Genomic_DNA"/>
</dbReference>
<feature type="region of interest" description="Disordered" evidence="2">
    <location>
        <begin position="305"/>
        <end position="343"/>
    </location>
</feature>
<dbReference type="PANTHER" id="PTHR12072:SF5">
    <property type="entry name" value="CWF19-LIKE PROTEIN 2"/>
    <property type="match status" value="1"/>
</dbReference>
<feature type="compositionally biased region" description="Basic and acidic residues" evidence="2">
    <location>
        <begin position="61"/>
        <end position="77"/>
    </location>
</feature>
<reference evidence="5 6" key="1">
    <citation type="submission" date="2024-07" db="EMBL/GenBank/DDBJ databases">
        <title>Draft sequence of the Neodothiora populina.</title>
        <authorList>
            <person name="Drown D.D."/>
            <person name="Schuette U.S."/>
            <person name="Buechlein A.B."/>
            <person name="Rusch D.R."/>
            <person name="Winton L.W."/>
            <person name="Adams G.A."/>
        </authorList>
    </citation>
    <scope>NUCLEOTIDE SEQUENCE [LARGE SCALE GENOMIC DNA]</scope>
    <source>
        <strain evidence="5 6">CPC 39397</strain>
    </source>
</reference>
<keyword evidence="6" id="KW-1185">Reference proteome</keyword>
<organism evidence="5 6">
    <name type="scientific">Neodothiora populina</name>
    <dbReference type="NCBI Taxonomy" id="2781224"/>
    <lineage>
        <taxon>Eukaryota</taxon>
        <taxon>Fungi</taxon>
        <taxon>Dikarya</taxon>
        <taxon>Ascomycota</taxon>
        <taxon>Pezizomycotina</taxon>
        <taxon>Dothideomycetes</taxon>
        <taxon>Dothideomycetidae</taxon>
        <taxon>Dothideales</taxon>
        <taxon>Dothioraceae</taxon>
        <taxon>Neodothiora</taxon>
    </lineage>
</organism>
<dbReference type="InterPro" id="IPR006767">
    <property type="entry name" value="Cwf19-like_C_dom-2"/>
</dbReference>
<name>A0ABR3PLJ7_9PEZI</name>
<feature type="compositionally biased region" description="Basic and acidic residues" evidence="2">
    <location>
        <begin position="177"/>
        <end position="196"/>
    </location>
</feature>
<dbReference type="InterPro" id="IPR036265">
    <property type="entry name" value="HIT-like_sf"/>
</dbReference>
<feature type="compositionally biased region" description="Basic and acidic residues" evidence="2">
    <location>
        <begin position="96"/>
        <end position="105"/>
    </location>
</feature>
<proteinExistence type="inferred from homology"/>
<feature type="domain" description="Cwf19-like protein C-terminal" evidence="3">
    <location>
        <begin position="626"/>
        <end position="729"/>
    </location>
</feature>
<sequence>MGLEDFEKELAATKPSSSSSSSRMRHRSRSRSRDRHSDSPRDEKRRHRHSHHSHHHHHHHRDDDHHRHRSHRDDRSASHSRSHRHPDHDRRKHERRERDRGTKDVVEDDDGEEAWVEKEAMTAPPTESILDELDLPQSTNSQPRRDTWMEAPSSLDIDYVQRSKSKPEPPSQFVPAKEQHERKIHEQEMKHLLKDLQEEDDDDDEEKQESDAPYQQHQVSYKFGDSGSDWRMTKLRAVYRKADESALPVERVALVTYGELSYFDDAREEEQELERRAIYGKDYNGHETPTGDFFRERLQKAKDEELKSASAIRARREEEQAGQASAVSDGQVIPQPPPPARTIPLDQTALNKLKAQMMKAKLRKAPNAAQLEAEYEVAAAANSVQPDVVVLDPTQNRMLAGGREGEVNRIENKRGRERGLVEENEDMSIEDMVRQEKRTRNQRQGEGRAFAERIAKDGKFDDNLDYMDENAAKLARNMAKSDINLRNTAIGDFHKMQRILDTCPLCHHEDTNTPPAAPVVALATRVYMTLPTEPEIAPGGAVIVPMQHHLNLLECDDDEWEEIRNFMKSLTRMYHQKDKGVIFYENAAHMHSRKGHAALFAIPLPFHLADDAPAYFKEAVLGADEEWSQHKKIIDTLAKSQQPGFGKQAFRKSLVKEMPYFHVWFTMDGGLGHVIEDERRWPKGDLFAREIVGGMLGKGPDVIKKQGRWTRQDSRVEGFRKRWNPFDWTRVLYDNQ</sequence>
<feature type="compositionally biased region" description="Basic residues" evidence="2">
    <location>
        <begin position="44"/>
        <end position="60"/>
    </location>
</feature>
<feature type="region of interest" description="Disordered" evidence="2">
    <location>
        <begin position="1"/>
        <end position="225"/>
    </location>
</feature>